<dbReference type="EMBL" id="CP071448">
    <property type="protein sequence ID" value="QSW89310.1"/>
    <property type="molecule type" value="Genomic_DNA"/>
</dbReference>
<reference evidence="2 3" key="1">
    <citation type="submission" date="2021-03" db="EMBL/GenBank/DDBJ databases">
        <title>Flavobacterium kribbensis sp. nov, an endophytic bacteria, isolated from soybean.</title>
        <authorList>
            <person name="Lee J."/>
            <person name="Seo J."/>
        </authorList>
    </citation>
    <scope>NUCLEOTIDE SEQUENCE [LARGE SCALE GENOMIC DNA]</scope>
    <source>
        <strain evidence="2 3">BB8</strain>
    </source>
</reference>
<evidence type="ECO:0000313" key="2">
    <source>
        <dbReference type="EMBL" id="QSW89310.1"/>
    </source>
</evidence>
<name>A0ABX7QE59_9FLAO</name>
<sequence>MNLFHFEKISQRLIILLMILFSSATKAQNSDESDKFAPNFIPPSPAAAGLGNYGNIPVGMSTGSPNVNLDLYTLKENGISIPISLSYSSNGVKIDAVSKQLGIDWDLIAGGVISRQVNGDDDFKVAWSTPDELRLCIPSDLSAIALNAHPPQKDIFSYSAPGISGKFILDGSSFRELNVSDNKIEMFFVPNSSGENVRTFKITSIDGTEYYFGEGSARESSSNVNYCGLPDPSSSETAYLLTKIKTALGQEAYFKYTSQLFTSTNYQQKGSSMVIGTALPSTASIATPCNSIERHTSYFLESIELNDKKITFEYFDLETNFNYQESKQLKKIKIYSGLNTLFKSYEFSYYTILPNTNSDGLNSFTKTDKKRFFLKDIKEYNNIETINFTKYSFEYYTPEGLPPRNSYSKDIYGYYNARNNKNMLYNNLSPLSNFYKVFKDAGTADRSPNADVVGYGMLKSITYPTKGKTEFVYEPNSVYIDKTFYPPKTVYSIGQEAATTAKSIDSPVFNIPYAQTVTLYGEAELMYIGTGICTEESYPTHWNPYATVSLINQANNQIVATLRSDNNPTIDASIGAGNYFLRVTSIRACLNIYGSVTYTLTQPYTAKVNDPVAGVRVKKTLDYDNKGNVNIKKYYYGTQDCLNCSSGTFAVGNPDSVGNTDLFISSARQTYTMFSNSKVPLNSFDGPNFNYGSVIESFGEDFENGGTIHYFITRSDEPSVGICDEYIRGTPYSNGFLGGTEYKNITFRKNGNNYIYLAQEESIFTHDESYDFVANNYTSRLYQIITNPSSSTSTPITDYYYNFNIYQTRSQRHYLSKKISTIYDLNGQNPFTTTTNYNYSSPNHKQMTSQVSTSSNAETIEKKFFYAKDPEMSSKPFVSQLITANMVGTPLDTQSFKAGTKLSEQLTIYDRSTSTGNLLLPKTVYAAKFPNALPNIAASSIGQLEKKITFDQYDAAGNIIQYTLENGTPVSVIWGYGQTQPIAKIENALYSAVSSYSANLQTKSDSGTEAALITDLNALRAAFPNAMVTTYTYKPLVGISTVTDPKGEKTTYTYDSFNRLETVKDKDGNLLTENQYNYKP</sequence>
<dbReference type="Gene3D" id="2.180.10.10">
    <property type="entry name" value="RHS repeat-associated core"/>
    <property type="match status" value="1"/>
</dbReference>
<organism evidence="2 3">
    <name type="scientific">Flavobacterium endoglycinae</name>
    <dbReference type="NCBI Taxonomy" id="2816357"/>
    <lineage>
        <taxon>Bacteria</taxon>
        <taxon>Pseudomonadati</taxon>
        <taxon>Bacteroidota</taxon>
        <taxon>Flavobacteriia</taxon>
        <taxon>Flavobacteriales</taxon>
        <taxon>Flavobacteriaceae</taxon>
        <taxon>Flavobacterium</taxon>
    </lineage>
</organism>
<protein>
    <submittedName>
        <fullName evidence="2">RHS repeat protein</fullName>
    </submittedName>
</protein>
<feature type="chain" id="PRO_5046837940" evidence="1">
    <location>
        <begin position="28"/>
        <end position="1080"/>
    </location>
</feature>
<gene>
    <name evidence="2" type="ORF">J0383_00500</name>
</gene>
<feature type="signal peptide" evidence="1">
    <location>
        <begin position="1"/>
        <end position="27"/>
    </location>
</feature>
<dbReference type="Proteomes" id="UP000663440">
    <property type="component" value="Chromosome"/>
</dbReference>
<evidence type="ECO:0000256" key="1">
    <source>
        <dbReference type="SAM" id="SignalP"/>
    </source>
</evidence>
<evidence type="ECO:0000313" key="3">
    <source>
        <dbReference type="Proteomes" id="UP000663440"/>
    </source>
</evidence>
<keyword evidence="1" id="KW-0732">Signal</keyword>
<dbReference type="Pfam" id="PF05593">
    <property type="entry name" value="RHS_repeat"/>
    <property type="match status" value="1"/>
</dbReference>
<dbReference type="InterPro" id="IPR031325">
    <property type="entry name" value="RHS_repeat"/>
</dbReference>
<proteinExistence type="predicted"/>
<accession>A0ABX7QE59</accession>
<keyword evidence="3" id="KW-1185">Reference proteome</keyword>